<keyword evidence="2" id="KW-0285">Flavoprotein</keyword>
<comment type="similarity">
    <text evidence="1">Belongs to the paxM FAD-dependent monooxygenase family.</text>
</comment>
<gene>
    <name evidence="8" type="ORF">HOO65_030020</name>
</gene>
<evidence type="ECO:0000313" key="8">
    <source>
        <dbReference type="EMBL" id="KAL2888519.1"/>
    </source>
</evidence>
<evidence type="ECO:0000256" key="4">
    <source>
        <dbReference type="ARBA" id="ARBA00023002"/>
    </source>
</evidence>
<evidence type="ECO:0000259" key="7">
    <source>
        <dbReference type="Pfam" id="PF01494"/>
    </source>
</evidence>
<accession>A0ABR4MJV2</accession>
<dbReference type="GeneID" id="98116837"/>
<comment type="caution">
    <text evidence="8">The sequence shown here is derived from an EMBL/GenBank/DDBJ whole genome shotgun (WGS) entry which is preliminary data.</text>
</comment>
<feature type="region of interest" description="Disordered" evidence="6">
    <location>
        <begin position="21"/>
        <end position="48"/>
    </location>
</feature>
<dbReference type="EMBL" id="JABSNW010000003">
    <property type="protein sequence ID" value="KAL2888519.1"/>
    <property type="molecule type" value="Genomic_DNA"/>
</dbReference>
<feature type="domain" description="FAD-binding" evidence="7">
    <location>
        <begin position="66"/>
        <end position="426"/>
    </location>
</feature>
<dbReference type="Pfam" id="PF01494">
    <property type="entry name" value="FAD_binding_3"/>
    <property type="match status" value="1"/>
</dbReference>
<keyword evidence="4" id="KW-0560">Oxidoreductase</keyword>
<evidence type="ECO:0000256" key="5">
    <source>
        <dbReference type="ARBA" id="ARBA00023033"/>
    </source>
</evidence>
<dbReference type="PANTHER" id="PTHR13789:SF309">
    <property type="entry name" value="PUTATIVE (AFU_ORTHOLOGUE AFUA_6G14510)-RELATED"/>
    <property type="match status" value="1"/>
</dbReference>
<reference evidence="8 9" key="1">
    <citation type="submission" date="2020-05" db="EMBL/GenBank/DDBJ databases">
        <title>Ceratocystis lukuohia genome.</title>
        <authorList>
            <person name="Harrington T.C."/>
            <person name="Kim K."/>
            <person name="Mayers C.G."/>
        </authorList>
    </citation>
    <scope>NUCLEOTIDE SEQUENCE [LARGE SCALE GENOMIC DNA]</scope>
    <source>
        <strain evidence="8 9">C4212</strain>
    </source>
</reference>
<evidence type="ECO:0000256" key="1">
    <source>
        <dbReference type="ARBA" id="ARBA00007992"/>
    </source>
</evidence>
<dbReference type="RefSeq" id="XP_070859699.1">
    <property type="nucleotide sequence ID" value="XM_071001883.1"/>
</dbReference>
<dbReference type="InterPro" id="IPR002938">
    <property type="entry name" value="FAD-bd"/>
</dbReference>
<keyword evidence="9" id="KW-1185">Reference proteome</keyword>
<evidence type="ECO:0000256" key="3">
    <source>
        <dbReference type="ARBA" id="ARBA00022827"/>
    </source>
</evidence>
<evidence type="ECO:0000313" key="9">
    <source>
        <dbReference type="Proteomes" id="UP001610728"/>
    </source>
</evidence>
<dbReference type="InterPro" id="IPR036188">
    <property type="entry name" value="FAD/NAD-bd_sf"/>
</dbReference>
<dbReference type="Proteomes" id="UP001610728">
    <property type="component" value="Unassembled WGS sequence"/>
</dbReference>
<dbReference type="PANTHER" id="PTHR13789">
    <property type="entry name" value="MONOOXYGENASE"/>
    <property type="match status" value="1"/>
</dbReference>
<dbReference type="SUPFAM" id="SSF51905">
    <property type="entry name" value="FAD/NAD(P)-binding domain"/>
    <property type="match status" value="1"/>
</dbReference>
<evidence type="ECO:0000256" key="6">
    <source>
        <dbReference type="SAM" id="MobiDB-lite"/>
    </source>
</evidence>
<evidence type="ECO:0000256" key="2">
    <source>
        <dbReference type="ARBA" id="ARBA00022630"/>
    </source>
</evidence>
<protein>
    <submittedName>
        <fullName evidence="8">6-hydroxynicotinate 3-monooxygenase</fullName>
    </submittedName>
</protein>
<name>A0ABR4MJV2_9PEZI</name>
<dbReference type="InterPro" id="IPR050493">
    <property type="entry name" value="FAD-dep_Monooxygenase_BioMet"/>
</dbReference>
<organism evidence="8 9">
    <name type="scientific">Ceratocystis lukuohia</name>
    <dbReference type="NCBI Taxonomy" id="2019550"/>
    <lineage>
        <taxon>Eukaryota</taxon>
        <taxon>Fungi</taxon>
        <taxon>Dikarya</taxon>
        <taxon>Ascomycota</taxon>
        <taxon>Pezizomycotina</taxon>
        <taxon>Sordariomycetes</taxon>
        <taxon>Hypocreomycetidae</taxon>
        <taxon>Microascales</taxon>
        <taxon>Ceratocystidaceae</taxon>
        <taxon>Ceratocystis</taxon>
    </lineage>
</organism>
<keyword evidence="3" id="KW-0274">FAD</keyword>
<sequence length="481" mass="52339">MAVFLCPAAAAGPSAMDILDTPVSAQSDDEGSDGNSQDGRYSSHPAPELRQCTSAEEAKIDVIMSNTIIIGGGPAALLAALRLHRSNSISPVLYEIRREPSTLGGAIGIPANGLRLLNELQLYDDCVAKGALTSSLVLHALNGCVMGELDLAEWSKQRIGFGYLRIRRTDIMDVLLAALKRDNIPIHFGKTLASIDEKDDQVSVHFSDGTTDTADFLLGCDGIHSSVRNLYVDPDSKPVYTGISNMFSLVSTTNLSPGPEMPITQLNATLTSDGLFAVSPATPSSDLLYWFFSREIPLPGSGDSRDGWEATSKAEVDNFKSTLLQLLGQEKSEWGDAIREMIQKTETVKFYPIYKLPAGRPWFKNRCLVIGDAAHAMPPHASQGVSMALEDVFLLSKMLKTENLDLDKGLAAYVEKRKARTDAMLSKAERNSTVRKQTSPWRVRAKEVAISGGLWIYKNTGLGQLGIGQKDLEYSIHSEEF</sequence>
<proteinExistence type="inferred from homology"/>
<dbReference type="Gene3D" id="3.50.50.60">
    <property type="entry name" value="FAD/NAD(P)-binding domain"/>
    <property type="match status" value="1"/>
</dbReference>
<keyword evidence="5" id="KW-0503">Monooxygenase</keyword>
<dbReference type="PRINTS" id="PR00420">
    <property type="entry name" value="RNGMNOXGNASE"/>
</dbReference>